<evidence type="ECO:0000313" key="1">
    <source>
        <dbReference type="EMBL" id="GCA73497.1"/>
    </source>
</evidence>
<gene>
    <name evidence="1" type="ORF">MiTe_00312</name>
</gene>
<organism evidence="1 2">
    <name type="scientific">Microcystis aeruginosa NIES-2520</name>
    <dbReference type="NCBI Taxonomy" id="2303982"/>
    <lineage>
        <taxon>Bacteria</taxon>
        <taxon>Bacillati</taxon>
        <taxon>Cyanobacteriota</taxon>
        <taxon>Cyanophyceae</taxon>
        <taxon>Oscillatoriophycideae</taxon>
        <taxon>Chroococcales</taxon>
        <taxon>Microcystaceae</taxon>
        <taxon>Microcystis</taxon>
    </lineage>
</organism>
<dbReference type="Proteomes" id="UP000324917">
    <property type="component" value="Unassembled WGS sequence"/>
</dbReference>
<dbReference type="Pfam" id="PF01724">
    <property type="entry name" value="DUF29"/>
    <property type="match status" value="1"/>
</dbReference>
<protein>
    <submittedName>
        <fullName evidence="1">Uncharacterized protein</fullName>
    </submittedName>
</protein>
<dbReference type="EMBL" id="BHVP01000003">
    <property type="protein sequence ID" value="GCA73497.1"/>
    <property type="molecule type" value="Genomic_DNA"/>
</dbReference>
<proteinExistence type="predicted"/>
<accession>A0A5A5RK51</accession>
<dbReference type="Gene3D" id="1.20.1220.20">
    <property type="entry name" value="Uncharcterised protein PF01724"/>
    <property type="match status" value="1"/>
</dbReference>
<dbReference type="AlphaFoldDB" id="A0A5A5RK51"/>
<comment type="caution">
    <text evidence="1">The sequence shown here is derived from an EMBL/GenBank/DDBJ whole genome shotgun (WGS) entry which is preliminary data.</text>
</comment>
<reference evidence="1 2" key="1">
    <citation type="submission" date="2018-09" db="EMBL/GenBank/DDBJ databases">
        <title>Evolutionary history of phycoerythrin pigmentation in the water bloom-forming cyanobacterium Microcystis aeruginosa.</title>
        <authorList>
            <person name="Tanabe Y."/>
            <person name="Tanabe Y."/>
            <person name="Yamaguchi H."/>
        </authorList>
    </citation>
    <scope>NUCLEOTIDE SEQUENCE [LARGE SCALE GENOMIC DNA]</scope>
    <source>
        <strain evidence="1 2">NIES-2520</strain>
    </source>
</reference>
<name>A0A5A5RK51_MICAE</name>
<evidence type="ECO:0000313" key="2">
    <source>
        <dbReference type="Proteomes" id="UP000324917"/>
    </source>
</evidence>
<sequence length="74" mass="8509">MITKSELYEEYFQLWLITTIGQLEQGDFQALDVSHLVEELKELGKSDNNRPINVCQGIFFKSNSGTSRANYFVC</sequence>